<keyword evidence="3" id="KW-0813">Transport</keyword>
<evidence type="ECO:0000256" key="8">
    <source>
        <dbReference type="SAM" id="Phobius"/>
    </source>
</evidence>
<keyword evidence="5 8" id="KW-1133">Transmembrane helix</keyword>
<evidence type="ECO:0000259" key="9">
    <source>
        <dbReference type="Pfam" id="PF01545"/>
    </source>
</evidence>
<feature type="non-terminal residue" evidence="11">
    <location>
        <position position="318"/>
    </location>
</feature>
<evidence type="ECO:0000259" key="10">
    <source>
        <dbReference type="Pfam" id="PF16916"/>
    </source>
</evidence>
<sequence>MTEHAHGESEASQRILRGLLVALVLAIVVLGFEAIGAVLSRSLAVTVDAVHDLPDIFAFTISYLALAGTARGRTDAHTFGSHRLEVFAAILNAFIILAAGILFAYPAILELVNRTSLLGPIDPVWILFAAVPTLALRSASAVYLGRIPRAARDLNIRSVLVHLGTDIAITAALIADAAILVLSPGTVWIDGAVTLVVAAILIYESIPIFQGGWEVLTERVPRGVSLPAVTESILATPRVRGVHDVHIWAVCPTLVCMTAHVRVENMPMDEASEVTSELRDRVERAFGIVHSVFELETEPSVPEDALPRSNGASRTAVG</sequence>
<dbReference type="NCBIfam" id="TIGR01297">
    <property type="entry name" value="CDF"/>
    <property type="match status" value="1"/>
</dbReference>
<keyword evidence="6" id="KW-0406">Ion transport</keyword>
<dbReference type="InterPro" id="IPR058533">
    <property type="entry name" value="Cation_efflux_TM"/>
</dbReference>
<feature type="transmembrane region" description="Helical" evidence="8">
    <location>
        <begin position="125"/>
        <end position="147"/>
    </location>
</feature>
<feature type="domain" description="Cation efflux protein cytoplasmic" evidence="10">
    <location>
        <begin position="223"/>
        <end position="292"/>
    </location>
</feature>
<reference evidence="11" key="2">
    <citation type="journal article" date="2014" name="ISME J.">
        <title>Microbial stratification in low pH oxic and suboxic macroscopic growths along an acid mine drainage.</title>
        <authorList>
            <person name="Mendez-Garcia C."/>
            <person name="Mesa V."/>
            <person name="Sprenger R.R."/>
            <person name="Richter M."/>
            <person name="Diez M.S."/>
            <person name="Solano J."/>
            <person name="Bargiela R."/>
            <person name="Golyshina O.V."/>
            <person name="Manteca A."/>
            <person name="Ramos J.L."/>
            <person name="Gallego J.R."/>
            <person name="Llorente I."/>
            <person name="Martins Dos Santos V.A."/>
            <person name="Jensen O.N."/>
            <person name="Pelaez A.I."/>
            <person name="Sanchez J."/>
            <person name="Ferrer M."/>
        </authorList>
    </citation>
    <scope>NUCLEOTIDE SEQUENCE</scope>
</reference>
<proteinExistence type="inferred from homology"/>
<dbReference type="SUPFAM" id="SSF161111">
    <property type="entry name" value="Cation efflux protein transmembrane domain-like"/>
    <property type="match status" value="1"/>
</dbReference>
<dbReference type="InterPro" id="IPR027469">
    <property type="entry name" value="Cation_efflux_TMD_sf"/>
</dbReference>
<evidence type="ECO:0000256" key="5">
    <source>
        <dbReference type="ARBA" id="ARBA00022989"/>
    </source>
</evidence>
<dbReference type="PANTHER" id="PTHR11562">
    <property type="entry name" value="CATION EFFLUX PROTEIN/ ZINC TRANSPORTER"/>
    <property type="match status" value="1"/>
</dbReference>
<dbReference type="InterPro" id="IPR002524">
    <property type="entry name" value="Cation_efflux"/>
</dbReference>
<protein>
    <submittedName>
        <fullName evidence="11">Cation efflux protein</fullName>
    </submittedName>
</protein>
<feature type="transmembrane region" description="Helical" evidence="8">
    <location>
        <begin position="20"/>
        <end position="44"/>
    </location>
</feature>
<evidence type="ECO:0000256" key="3">
    <source>
        <dbReference type="ARBA" id="ARBA00022448"/>
    </source>
</evidence>
<dbReference type="GO" id="GO:0005385">
    <property type="term" value="F:zinc ion transmembrane transporter activity"/>
    <property type="evidence" value="ECO:0007669"/>
    <property type="project" value="TreeGrafter"/>
</dbReference>
<feature type="transmembrane region" description="Helical" evidence="8">
    <location>
        <begin position="56"/>
        <end position="74"/>
    </location>
</feature>
<accession>T1D4X9</accession>
<dbReference type="PANTHER" id="PTHR11562:SF17">
    <property type="entry name" value="RE54080P-RELATED"/>
    <property type="match status" value="1"/>
</dbReference>
<dbReference type="SUPFAM" id="SSF160240">
    <property type="entry name" value="Cation efflux protein cytoplasmic domain-like"/>
    <property type="match status" value="1"/>
</dbReference>
<dbReference type="GO" id="GO:0005886">
    <property type="term" value="C:plasma membrane"/>
    <property type="evidence" value="ECO:0007669"/>
    <property type="project" value="TreeGrafter"/>
</dbReference>
<dbReference type="Gene3D" id="3.30.70.1350">
    <property type="entry name" value="Cation efflux protein, cytoplasmic domain"/>
    <property type="match status" value="1"/>
</dbReference>
<evidence type="ECO:0000256" key="7">
    <source>
        <dbReference type="ARBA" id="ARBA00023136"/>
    </source>
</evidence>
<evidence type="ECO:0000256" key="4">
    <source>
        <dbReference type="ARBA" id="ARBA00022692"/>
    </source>
</evidence>
<dbReference type="InterPro" id="IPR027470">
    <property type="entry name" value="Cation_efflux_CTD"/>
</dbReference>
<dbReference type="InterPro" id="IPR050681">
    <property type="entry name" value="CDF/SLC30A"/>
</dbReference>
<comment type="caution">
    <text evidence="11">The sequence shown here is derived from an EMBL/GenBank/DDBJ whole genome shotgun (WGS) entry which is preliminary data.</text>
</comment>
<dbReference type="Pfam" id="PF01545">
    <property type="entry name" value="Cation_efflux"/>
    <property type="match status" value="1"/>
</dbReference>
<feature type="transmembrane region" description="Helical" evidence="8">
    <location>
        <begin position="188"/>
        <end position="209"/>
    </location>
</feature>
<gene>
    <name evidence="11" type="ORF">B1B_01608</name>
</gene>
<organism evidence="11">
    <name type="scientific">mine drainage metagenome</name>
    <dbReference type="NCBI Taxonomy" id="410659"/>
    <lineage>
        <taxon>unclassified sequences</taxon>
        <taxon>metagenomes</taxon>
        <taxon>ecological metagenomes</taxon>
    </lineage>
</organism>
<name>T1D4X9_9ZZZZ</name>
<evidence type="ECO:0000256" key="1">
    <source>
        <dbReference type="ARBA" id="ARBA00004141"/>
    </source>
</evidence>
<evidence type="ECO:0000313" key="11">
    <source>
        <dbReference type="EMBL" id="EQD76554.1"/>
    </source>
</evidence>
<dbReference type="AlphaFoldDB" id="T1D4X9"/>
<keyword evidence="7 8" id="KW-0472">Membrane</keyword>
<reference evidence="11" key="1">
    <citation type="submission" date="2013-08" db="EMBL/GenBank/DDBJ databases">
        <authorList>
            <person name="Mendez C."/>
            <person name="Richter M."/>
            <person name="Ferrer M."/>
            <person name="Sanchez J."/>
        </authorList>
    </citation>
    <scope>NUCLEOTIDE SEQUENCE</scope>
</reference>
<comment type="subcellular location">
    <subcellularLocation>
        <location evidence="1">Membrane</location>
        <topology evidence="1">Multi-pass membrane protein</topology>
    </subcellularLocation>
</comment>
<dbReference type="InterPro" id="IPR036837">
    <property type="entry name" value="Cation_efflux_CTD_sf"/>
</dbReference>
<feature type="transmembrane region" description="Helical" evidence="8">
    <location>
        <begin position="86"/>
        <end position="105"/>
    </location>
</feature>
<evidence type="ECO:0000256" key="2">
    <source>
        <dbReference type="ARBA" id="ARBA00008873"/>
    </source>
</evidence>
<feature type="transmembrane region" description="Helical" evidence="8">
    <location>
        <begin position="159"/>
        <end position="182"/>
    </location>
</feature>
<dbReference type="Gene3D" id="1.20.1510.10">
    <property type="entry name" value="Cation efflux protein transmembrane domain"/>
    <property type="match status" value="1"/>
</dbReference>
<feature type="domain" description="Cation efflux protein transmembrane" evidence="9">
    <location>
        <begin position="19"/>
        <end position="209"/>
    </location>
</feature>
<dbReference type="Pfam" id="PF16916">
    <property type="entry name" value="ZT_dimer"/>
    <property type="match status" value="1"/>
</dbReference>
<keyword evidence="4 8" id="KW-0812">Transmembrane</keyword>
<dbReference type="EMBL" id="AUZY01001031">
    <property type="protein sequence ID" value="EQD76554.1"/>
    <property type="molecule type" value="Genomic_DNA"/>
</dbReference>
<evidence type="ECO:0000256" key="6">
    <source>
        <dbReference type="ARBA" id="ARBA00023065"/>
    </source>
</evidence>
<comment type="similarity">
    <text evidence="2">Belongs to the cation diffusion facilitator (CDF) transporter (TC 2.A.4) family. SLC30A subfamily.</text>
</comment>